<dbReference type="PANTHER" id="PTHR34473">
    <property type="entry name" value="UPF0699 TRANSMEMBRANE PROTEIN YDBS"/>
    <property type="match status" value="1"/>
</dbReference>
<keyword evidence="1" id="KW-1133">Transmembrane helix</keyword>
<gene>
    <name evidence="3" type="ORF">GCM10009021_21390</name>
</gene>
<dbReference type="Proteomes" id="UP000608850">
    <property type="component" value="Unassembled WGS sequence"/>
</dbReference>
<feature type="transmembrane region" description="Helical" evidence="1">
    <location>
        <begin position="39"/>
        <end position="58"/>
    </location>
</feature>
<dbReference type="PIRSF" id="PIRSF026631">
    <property type="entry name" value="UCP026631"/>
    <property type="match status" value="1"/>
</dbReference>
<dbReference type="InterPro" id="IPR014529">
    <property type="entry name" value="UCP026631"/>
</dbReference>
<evidence type="ECO:0000313" key="4">
    <source>
        <dbReference type="Proteomes" id="UP000608850"/>
    </source>
</evidence>
<dbReference type="EMBL" id="BMOQ01000005">
    <property type="protein sequence ID" value="GGN20020.1"/>
    <property type="molecule type" value="Genomic_DNA"/>
</dbReference>
<comment type="caution">
    <text evidence="3">The sequence shown here is derived from an EMBL/GenBank/DDBJ whole genome shotgun (WGS) entry which is preliminary data.</text>
</comment>
<reference evidence="3 4" key="1">
    <citation type="journal article" date="2019" name="Int. J. Syst. Evol. Microbiol.">
        <title>The Global Catalogue of Microorganisms (GCM) 10K type strain sequencing project: providing services to taxonomists for standard genome sequencing and annotation.</title>
        <authorList>
            <consortium name="The Broad Institute Genomics Platform"/>
            <consortium name="The Broad Institute Genome Sequencing Center for Infectious Disease"/>
            <person name="Wu L."/>
            <person name="Ma J."/>
        </authorList>
    </citation>
    <scope>NUCLEOTIDE SEQUENCE [LARGE SCALE GENOMIC DNA]</scope>
    <source>
        <strain evidence="3 4">JCM 16331</strain>
    </source>
</reference>
<feature type="transmembrane region" description="Helical" evidence="1">
    <location>
        <begin position="191"/>
        <end position="213"/>
    </location>
</feature>
<proteinExistence type="predicted"/>
<protein>
    <submittedName>
        <fullName evidence="3">Membrane protein</fullName>
    </submittedName>
</protein>
<dbReference type="OrthoDB" id="107421at2157"/>
<dbReference type="RefSeq" id="WP_188878925.1">
    <property type="nucleotide sequence ID" value="NZ_BMOQ01000005.1"/>
</dbReference>
<organism evidence="3 4">
    <name type="scientific">Halarchaeum nitratireducens</name>
    <dbReference type="NCBI Taxonomy" id="489913"/>
    <lineage>
        <taxon>Archaea</taxon>
        <taxon>Methanobacteriati</taxon>
        <taxon>Methanobacteriota</taxon>
        <taxon>Stenosarchaea group</taxon>
        <taxon>Halobacteria</taxon>
        <taxon>Halobacteriales</taxon>
        <taxon>Halobacteriaceae</taxon>
    </lineage>
</organism>
<keyword evidence="1" id="KW-0472">Membrane</keyword>
<feature type="transmembrane region" description="Helical" evidence="1">
    <location>
        <begin position="12"/>
        <end position="33"/>
    </location>
</feature>
<dbReference type="AlphaFoldDB" id="A0A830GEC8"/>
<dbReference type="Pfam" id="PF03703">
    <property type="entry name" value="bPH_2"/>
    <property type="match status" value="3"/>
</dbReference>
<feature type="domain" description="YdbS-like PH" evidence="2">
    <location>
        <begin position="256"/>
        <end position="337"/>
    </location>
</feature>
<accession>A0A830GEC8</accession>
<feature type="domain" description="YdbS-like PH" evidence="2">
    <location>
        <begin position="406"/>
        <end position="481"/>
    </location>
</feature>
<name>A0A830GEC8_9EURY</name>
<feature type="transmembrane region" description="Helical" evidence="1">
    <location>
        <begin position="361"/>
        <end position="382"/>
    </location>
</feature>
<keyword evidence="4" id="KW-1185">Reference proteome</keyword>
<keyword evidence="1" id="KW-0812">Transmembrane</keyword>
<dbReference type="PANTHER" id="PTHR34473:SF3">
    <property type="entry name" value="TRANSMEMBRANE PROTEIN-RELATED"/>
    <property type="match status" value="1"/>
</dbReference>
<evidence type="ECO:0000313" key="3">
    <source>
        <dbReference type="EMBL" id="GGN20020.1"/>
    </source>
</evidence>
<sequence>MRLHPLTVVYRIGRRAVNLGWGVVVGFAGAASIPFVDRRLIVVALALALLVLVGYEVARYRRFTYALAGTTLELRSGVLSRREREIPIERVQNVDVSRTIGQRVLGLATVRVETAGGGDTEAVLECVSAAAAEDLQTELRRLKRAAADADEVTEGSDGVRAGGTAGSTGDVVGGAMDDASEVIFDLGHRRLLLASALSFDVRLLSVVFVAQPVVQPLLAPLVGDLAGVTTVVALLVALLTAVGLWLASAARTFARYYAFRLVRAGDDLRYERGLGRRYTGTIPLEKLQTLAVEETALERAFGYASLSVVTAGSVGSNTTGGSAAAVPLATRADVFSLARDLEPFADVAMERPPTRARERYAIRYALGVGGLLALTAAVDALFTPVPYAWAPALLLVLAPVAAHLQWRNVGVALTDDHAVVRRGFWTRRTRVLPHDRVQTAAVSATLFQRRRDLASVAIDTAGGDAVAPDYDAARAREIRDRVVERAWAAVGARRDADDSH</sequence>
<evidence type="ECO:0000256" key="1">
    <source>
        <dbReference type="SAM" id="Phobius"/>
    </source>
</evidence>
<feature type="transmembrane region" description="Helical" evidence="1">
    <location>
        <begin position="225"/>
        <end position="247"/>
    </location>
</feature>
<evidence type="ECO:0000259" key="2">
    <source>
        <dbReference type="Pfam" id="PF03703"/>
    </source>
</evidence>
<feature type="domain" description="YdbS-like PH" evidence="2">
    <location>
        <begin position="60"/>
        <end position="138"/>
    </location>
</feature>
<dbReference type="InterPro" id="IPR005182">
    <property type="entry name" value="YdbS-like_PH"/>
</dbReference>
<feature type="transmembrane region" description="Helical" evidence="1">
    <location>
        <begin position="388"/>
        <end position="406"/>
    </location>
</feature>